<evidence type="ECO:0000313" key="15">
    <source>
        <dbReference type="EMBL" id="NLW34939.1"/>
    </source>
</evidence>
<dbReference type="CDD" id="cd00156">
    <property type="entry name" value="REC"/>
    <property type="match status" value="1"/>
</dbReference>
<evidence type="ECO:0000256" key="5">
    <source>
        <dbReference type="ARBA" id="ARBA00022741"/>
    </source>
</evidence>
<dbReference type="PRINTS" id="PR00344">
    <property type="entry name" value="BCTRLSENSOR"/>
</dbReference>
<feature type="coiled-coil region" evidence="10">
    <location>
        <begin position="178"/>
        <end position="205"/>
    </location>
</feature>
<dbReference type="InterPro" id="IPR001789">
    <property type="entry name" value="Sig_transdc_resp-reg_receiver"/>
</dbReference>
<dbReference type="SMART" id="SM00387">
    <property type="entry name" value="HATPase_c"/>
    <property type="match status" value="1"/>
</dbReference>
<dbReference type="PROSITE" id="PS50110">
    <property type="entry name" value="RESPONSE_REGULATORY"/>
    <property type="match status" value="1"/>
</dbReference>
<dbReference type="EMBL" id="JAAYEE010000095">
    <property type="protein sequence ID" value="NLW34939.1"/>
    <property type="molecule type" value="Genomic_DNA"/>
</dbReference>
<dbReference type="Gene3D" id="3.40.50.2300">
    <property type="match status" value="1"/>
</dbReference>
<dbReference type="PROSITE" id="PS50113">
    <property type="entry name" value="PAC"/>
    <property type="match status" value="3"/>
</dbReference>
<dbReference type="PANTHER" id="PTHR43065:SF46">
    <property type="entry name" value="C4-DICARBOXYLATE TRANSPORT SENSOR PROTEIN DCTB"/>
    <property type="match status" value="1"/>
</dbReference>
<proteinExistence type="predicted"/>
<dbReference type="InterPro" id="IPR003594">
    <property type="entry name" value="HATPase_dom"/>
</dbReference>
<dbReference type="InterPro" id="IPR003661">
    <property type="entry name" value="HisK_dim/P_dom"/>
</dbReference>
<feature type="domain" description="PAC" evidence="14">
    <location>
        <begin position="270"/>
        <end position="322"/>
    </location>
</feature>
<evidence type="ECO:0000259" key="11">
    <source>
        <dbReference type="PROSITE" id="PS50109"/>
    </source>
</evidence>
<dbReference type="Pfam" id="PF00512">
    <property type="entry name" value="HisKA"/>
    <property type="match status" value="1"/>
</dbReference>
<keyword evidence="8" id="KW-0902">Two-component regulatory system</keyword>
<sequence>MEDKRKTKVQLIDELTILRGKLNDLLKLKSEHEKTEKALSEANDKLELRLRERTAELQSAHKTLAENEKLYKNLFKNVSTGMFQATVEGNRFLRINGALAAMLGYESPEEVMSTVVDTATQFHADPKNYHELCAALEHNDWCYAEQPYFRKDGSIMMGKLAVRKVLNPNGTVAYREGIVEDITERKRAEEALKHAEAKYRTIFENAIMGVYQTTPGGRHITVNPAFARTLGYDSPQEMIDTVTDIGGQVYVNPDDRARLQELLRRHGVAEKFETRLYRKNKSIAWISINARAVKDAGGAIMYFEGTVEDISARKRTEEELRIAHQRLFDIIEFLPDATFVVDDEKKVTAWNLACEKMTGVKKEEIIGKGDYVYAIPFYGERRPLLIDYVTMDPDELEQKYMEVKRTGHQLFAQSFVPALYNGKGAFLSANASVLFDKNAKVIGAVESLRDITEFKRLEAQLHQAQKLEAIGTLAGGIAHDFNNILTGIVGFAEMVREDTTPHTPQYRRLGLVLRGAHRGRDLIRQILTFSRRTDHEQKPVALGNIVKEGLKLLRPVLPTTIEIRSKNLTDDDTILADPVQIHQVLMNLCTNSAHAMRKKGGVLEISVMGDHFKKDDPLPSPDMKPGDYVTLRVLDTGCGMKPEILERIFDPFFTTKAQGEGTGLGLSAVHGIVKSHGGSVRVESEPGKGSIFSIYLPKTDRQACPTVNETLPMRGGKECILFVDDEDLLVELNHERLTRLGYEVVATTSSIEALELFKKEPRRFHLVITDYTMPHMTGVDLVRELQKIRNDIPIILCTGHNDSISADKARRAGAKEFLLKPVSQQDTAAAIRRVLDKKPEV</sequence>
<dbReference type="Proteomes" id="UP000777265">
    <property type="component" value="Unassembled WGS sequence"/>
</dbReference>
<dbReference type="Pfam" id="PF02518">
    <property type="entry name" value="HATPase_c"/>
    <property type="match status" value="1"/>
</dbReference>
<evidence type="ECO:0000256" key="9">
    <source>
        <dbReference type="PROSITE-ProRule" id="PRU00169"/>
    </source>
</evidence>
<evidence type="ECO:0000259" key="14">
    <source>
        <dbReference type="PROSITE" id="PS50113"/>
    </source>
</evidence>
<dbReference type="GO" id="GO:0005524">
    <property type="term" value="F:ATP binding"/>
    <property type="evidence" value="ECO:0007669"/>
    <property type="project" value="UniProtKB-KW"/>
</dbReference>
<evidence type="ECO:0000256" key="10">
    <source>
        <dbReference type="SAM" id="Coils"/>
    </source>
</evidence>
<dbReference type="InterPro" id="IPR011006">
    <property type="entry name" value="CheY-like_superfamily"/>
</dbReference>
<dbReference type="PANTHER" id="PTHR43065">
    <property type="entry name" value="SENSOR HISTIDINE KINASE"/>
    <property type="match status" value="1"/>
</dbReference>
<evidence type="ECO:0000256" key="3">
    <source>
        <dbReference type="ARBA" id="ARBA00022553"/>
    </source>
</evidence>
<dbReference type="InterPro" id="IPR000014">
    <property type="entry name" value="PAS"/>
</dbReference>
<dbReference type="Pfam" id="PF13426">
    <property type="entry name" value="PAS_9"/>
    <property type="match status" value="1"/>
</dbReference>
<dbReference type="InterPro" id="IPR036890">
    <property type="entry name" value="HATPase_C_sf"/>
</dbReference>
<organism evidence="15 16">
    <name type="scientific">Syntrophorhabdus aromaticivorans</name>
    <dbReference type="NCBI Taxonomy" id="328301"/>
    <lineage>
        <taxon>Bacteria</taxon>
        <taxon>Pseudomonadati</taxon>
        <taxon>Thermodesulfobacteriota</taxon>
        <taxon>Syntrophorhabdia</taxon>
        <taxon>Syntrophorhabdales</taxon>
        <taxon>Syntrophorhabdaceae</taxon>
        <taxon>Syntrophorhabdus</taxon>
    </lineage>
</organism>
<dbReference type="InterPro" id="IPR000700">
    <property type="entry name" value="PAS-assoc_C"/>
</dbReference>
<comment type="catalytic activity">
    <reaction evidence="1">
        <text>ATP + protein L-histidine = ADP + protein N-phospho-L-histidine.</text>
        <dbReference type="EC" id="2.7.13.3"/>
    </reaction>
</comment>
<keyword evidence="5" id="KW-0547">Nucleotide-binding</keyword>
<dbReference type="SUPFAM" id="SSF55785">
    <property type="entry name" value="PYP-like sensor domain (PAS domain)"/>
    <property type="match status" value="3"/>
</dbReference>
<protein>
    <recommendedName>
        <fullName evidence="2">histidine kinase</fullName>
        <ecNumber evidence="2">2.7.13.3</ecNumber>
    </recommendedName>
</protein>
<keyword evidence="3 9" id="KW-0597">Phosphoprotein</keyword>
<evidence type="ECO:0000256" key="8">
    <source>
        <dbReference type="ARBA" id="ARBA00023012"/>
    </source>
</evidence>
<comment type="caution">
    <text evidence="15">The sequence shown here is derived from an EMBL/GenBank/DDBJ whole genome shotgun (WGS) entry which is preliminary data.</text>
</comment>
<feature type="modified residue" description="4-aspartylphosphate" evidence="9">
    <location>
        <position position="770"/>
    </location>
</feature>
<dbReference type="SMART" id="SM00086">
    <property type="entry name" value="PAC"/>
    <property type="match status" value="2"/>
</dbReference>
<feature type="coiled-coil region" evidence="10">
    <location>
        <begin position="25"/>
        <end position="63"/>
    </location>
</feature>
<dbReference type="CDD" id="cd00130">
    <property type="entry name" value="PAS"/>
    <property type="match status" value="2"/>
</dbReference>
<feature type="domain" description="Histidine kinase" evidence="11">
    <location>
        <begin position="476"/>
        <end position="700"/>
    </location>
</feature>
<feature type="domain" description="PAS" evidence="13">
    <location>
        <begin position="323"/>
        <end position="368"/>
    </location>
</feature>
<dbReference type="Gene3D" id="3.30.565.10">
    <property type="entry name" value="Histidine kinase-like ATPase, C-terminal domain"/>
    <property type="match status" value="1"/>
</dbReference>
<dbReference type="SUPFAM" id="SSF52172">
    <property type="entry name" value="CheY-like"/>
    <property type="match status" value="1"/>
</dbReference>
<dbReference type="NCBIfam" id="TIGR00229">
    <property type="entry name" value="sensory_box"/>
    <property type="match status" value="3"/>
</dbReference>
<feature type="domain" description="PAS" evidence="13">
    <location>
        <begin position="67"/>
        <end position="109"/>
    </location>
</feature>
<dbReference type="EC" id="2.7.13.3" evidence="2"/>
<feature type="domain" description="PAC" evidence="14">
    <location>
        <begin position="142"/>
        <end position="194"/>
    </location>
</feature>
<dbReference type="SMART" id="SM00388">
    <property type="entry name" value="HisKA"/>
    <property type="match status" value="1"/>
</dbReference>
<dbReference type="AlphaFoldDB" id="A0A971S0U3"/>
<dbReference type="SMART" id="SM00448">
    <property type="entry name" value="REC"/>
    <property type="match status" value="1"/>
</dbReference>
<dbReference type="CDD" id="cd00082">
    <property type="entry name" value="HisKA"/>
    <property type="match status" value="1"/>
</dbReference>
<feature type="domain" description="Response regulatory" evidence="12">
    <location>
        <begin position="719"/>
        <end position="835"/>
    </location>
</feature>
<reference evidence="15" key="2">
    <citation type="submission" date="2020-01" db="EMBL/GenBank/DDBJ databases">
        <authorList>
            <person name="Campanaro S."/>
        </authorList>
    </citation>
    <scope>NUCLEOTIDE SEQUENCE</scope>
    <source>
        <strain evidence="15">AS06rmzACSIP_7</strain>
    </source>
</reference>
<dbReference type="SUPFAM" id="SSF55874">
    <property type="entry name" value="ATPase domain of HSP90 chaperone/DNA topoisomerase II/histidine kinase"/>
    <property type="match status" value="1"/>
</dbReference>
<evidence type="ECO:0000256" key="7">
    <source>
        <dbReference type="ARBA" id="ARBA00022840"/>
    </source>
</evidence>
<dbReference type="SMART" id="SM00091">
    <property type="entry name" value="PAS"/>
    <property type="match status" value="3"/>
</dbReference>
<dbReference type="InterPro" id="IPR005467">
    <property type="entry name" value="His_kinase_dom"/>
</dbReference>
<dbReference type="SUPFAM" id="SSF47384">
    <property type="entry name" value="Homodimeric domain of signal transducing histidine kinase"/>
    <property type="match status" value="1"/>
</dbReference>
<evidence type="ECO:0000256" key="6">
    <source>
        <dbReference type="ARBA" id="ARBA00022777"/>
    </source>
</evidence>
<evidence type="ECO:0000256" key="4">
    <source>
        <dbReference type="ARBA" id="ARBA00022679"/>
    </source>
</evidence>
<dbReference type="Pfam" id="PF08448">
    <property type="entry name" value="PAS_4"/>
    <property type="match status" value="1"/>
</dbReference>
<dbReference type="InterPro" id="IPR013656">
    <property type="entry name" value="PAS_4"/>
</dbReference>
<feature type="domain" description="PAC" evidence="14">
    <location>
        <begin position="409"/>
        <end position="463"/>
    </location>
</feature>
<dbReference type="Pfam" id="PF13188">
    <property type="entry name" value="PAS_8"/>
    <property type="match status" value="1"/>
</dbReference>
<accession>A0A971S0U3</accession>
<dbReference type="InterPro" id="IPR035965">
    <property type="entry name" value="PAS-like_dom_sf"/>
</dbReference>
<gene>
    <name evidence="15" type="ORF">GXY80_05570</name>
</gene>
<dbReference type="PROSITE" id="PS50112">
    <property type="entry name" value="PAS"/>
    <property type="match status" value="3"/>
</dbReference>
<dbReference type="Gene3D" id="3.30.450.20">
    <property type="entry name" value="PAS domain"/>
    <property type="match status" value="3"/>
</dbReference>
<evidence type="ECO:0000313" key="16">
    <source>
        <dbReference type="Proteomes" id="UP000777265"/>
    </source>
</evidence>
<dbReference type="PROSITE" id="PS50109">
    <property type="entry name" value="HIS_KIN"/>
    <property type="match status" value="1"/>
</dbReference>
<dbReference type="GO" id="GO:0000155">
    <property type="term" value="F:phosphorelay sensor kinase activity"/>
    <property type="evidence" value="ECO:0007669"/>
    <property type="project" value="InterPro"/>
</dbReference>
<dbReference type="InterPro" id="IPR004358">
    <property type="entry name" value="Sig_transdc_His_kin-like_C"/>
</dbReference>
<keyword evidence="10" id="KW-0175">Coiled coil</keyword>
<evidence type="ECO:0000259" key="12">
    <source>
        <dbReference type="PROSITE" id="PS50110"/>
    </source>
</evidence>
<keyword evidence="6" id="KW-0418">Kinase</keyword>
<dbReference type="InterPro" id="IPR001610">
    <property type="entry name" value="PAC"/>
</dbReference>
<keyword evidence="4" id="KW-0808">Transferase</keyword>
<name>A0A971S0U3_9BACT</name>
<evidence type="ECO:0000256" key="2">
    <source>
        <dbReference type="ARBA" id="ARBA00012438"/>
    </source>
</evidence>
<evidence type="ECO:0000256" key="1">
    <source>
        <dbReference type="ARBA" id="ARBA00000085"/>
    </source>
</evidence>
<reference evidence="15" key="1">
    <citation type="journal article" date="2020" name="Biotechnol. Biofuels">
        <title>New insights from the biogas microbiome by comprehensive genome-resolved metagenomics of nearly 1600 species originating from multiple anaerobic digesters.</title>
        <authorList>
            <person name="Campanaro S."/>
            <person name="Treu L."/>
            <person name="Rodriguez-R L.M."/>
            <person name="Kovalovszki A."/>
            <person name="Ziels R.M."/>
            <person name="Maus I."/>
            <person name="Zhu X."/>
            <person name="Kougias P.G."/>
            <person name="Basile A."/>
            <person name="Luo G."/>
            <person name="Schluter A."/>
            <person name="Konstantinidis K.T."/>
            <person name="Angelidaki I."/>
        </authorList>
    </citation>
    <scope>NUCLEOTIDE SEQUENCE</scope>
    <source>
        <strain evidence="15">AS06rmzACSIP_7</strain>
    </source>
</reference>
<keyword evidence="7" id="KW-0067">ATP-binding</keyword>
<feature type="domain" description="PAS" evidence="13">
    <location>
        <begin position="195"/>
        <end position="265"/>
    </location>
</feature>
<dbReference type="InterPro" id="IPR036097">
    <property type="entry name" value="HisK_dim/P_sf"/>
</dbReference>
<dbReference type="Pfam" id="PF00072">
    <property type="entry name" value="Response_reg"/>
    <property type="match status" value="1"/>
</dbReference>
<evidence type="ECO:0000259" key="13">
    <source>
        <dbReference type="PROSITE" id="PS50112"/>
    </source>
</evidence>
<dbReference type="Gene3D" id="1.10.287.130">
    <property type="match status" value="1"/>
</dbReference>